<dbReference type="InterPro" id="IPR004675">
    <property type="entry name" value="AhpD_core"/>
</dbReference>
<sequence length="141" mass="14690">MTTLDPLAGPGYPALVALARAVDEDTSVSEGLVELVRLRCSQVNGCAYCQRLHGARAVELGESAERIAALAGWRGSALFDPAERAALELAEAVTLVADGRVPEEVLDAAVAAHGVAGAQQLIWVSLVVNAFNRLAVGMRLA</sequence>
<dbReference type="STRING" id="446462.Amir_3826"/>
<dbReference type="Pfam" id="PF02627">
    <property type="entry name" value="CMD"/>
    <property type="match status" value="1"/>
</dbReference>
<dbReference type="Gene3D" id="1.20.1290.10">
    <property type="entry name" value="AhpD-like"/>
    <property type="match status" value="1"/>
</dbReference>
<evidence type="ECO:0000313" key="3">
    <source>
        <dbReference type="Proteomes" id="UP000002213"/>
    </source>
</evidence>
<dbReference type="SUPFAM" id="SSF69118">
    <property type="entry name" value="AhpD-like"/>
    <property type="match status" value="1"/>
</dbReference>
<dbReference type="OrthoDB" id="5185109at2"/>
<dbReference type="InterPro" id="IPR029032">
    <property type="entry name" value="AhpD-like"/>
</dbReference>
<name>C6WD86_ACTMD</name>
<reference evidence="2 3" key="1">
    <citation type="journal article" date="2009" name="Stand. Genomic Sci.">
        <title>Complete genome sequence of Actinosynnema mirum type strain (101).</title>
        <authorList>
            <person name="Land M."/>
            <person name="Lapidus A."/>
            <person name="Mayilraj S."/>
            <person name="Chen F."/>
            <person name="Copeland A."/>
            <person name="Del Rio T.G."/>
            <person name="Nolan M."/>
            <person name="Lucas S."/>
            <person name="Tice H."/>
            <person name="Cheng J.F."/>
            <person name="Chertkov O."/>
            <person name="Bruce D."/>
            <person name="Goodwin L."/>
            <person name="Pitluck S."/>
            <person name="Rohde M."/>
            <person name="Goker M."/>
            <person name="Pati A."/>
            <person name="Ivanova N."/>
            <person name="Mavromatis K."/>
            <person name="Chen A."/>
            <person name="Palaniappan K."/>
            <person name="Hauser L."/>
            <person name="Chang Y.J."/>
            <person name="Jeffries C.C."/>
            <person name="Brettin T."/>
            <person name="Detter J.C."/>
            <person name="Han C."/>
            <person name="Chain P."/>
            <person name="Tindall B.J."/>
            <person name="Bristow J."/>
            <person name="Eisen J.A."/>
            <person name="Markowitz V."/>
            <person name="Hugenholtz P."/>
            <person name="Kyrpides N.C."/>
            <person name="Klenk H.P."/>
        </authorList>
    </citation>
    <scope>NUCLEOTIDE SEQUENCE [LARGE SCALE GENOMIC DNA]</scope>
    <source>
        <strain evidence="3">ATCC 29888 / DSM 43827 / JCM 3225 / NBRC 14064 / NCIMB 13271 / NRRL B-12336 / IMRU 3971 / 101</strain>
    </source>
</reference>
<accession>C6WD86</accession>
<evidence type="ECO:0000313" key="2">
    <source>
        <dbReference type="EMBL" id="ACU37705.1"/>
    </source>
</evidence>
<protein>
    <submittedName>
        <fullName evidence="2">Alkylhydroperoxidase like protein, AhpD family</fullName>
    </submittedName>
</protein>
<evidence type="ECO:0000259" key="1">
    <source>
        <dbReference type="Pfam" id="PF02627"/>
    </source>
</evidence>
<keyword evidence="3" id="KW-1185">Reference proteome</keyword>
<dbReference type="KEGG" id="ami:Amir_3826"/>
<gene>
    <name evidence="2" type="ordered locus">Amir_3826</name>
</gene>
<organism evidence="2 3">
    <name type="scientific">Actinosynnema mirum (strain ATCC 29888 / DSM 43827 / JCM 3225 / NBRC 14064 / NCIMB 13271 / NRRL B-12336 / IMRU 3971 / 101)</name>
    <dbReference type="NCBI Taxonomy" id="446462"/>
    <lineage>
        <taxon>Bacteria</taxon>
        <taxon>Bacillati</taxon>
        <taxon>Actinomycetota</taxon>
        <taxon>Actinomycetes</taxon>
        <taxon>Pseudonocardiales</taxon>
        <taxon>Pseudonocardiaceae</taxon>
        <taxon>Actinosynnema</taxon>
    </lineage>
</organism>
<dbReference type="HOGENOM" id="CLU_082760_6_0_11"/>
<dbReference type="Proteomes" id="UP000002213">
    <property type="component" value="Chromosome"/>
</dbReference>
<proteinExistence type="predicted"/>
<dbReference type="PANTHER" id="PTHR35446">
    <property type="entry name" value="SI:CH211-175M2.5"/>
    <property type="match status" value="1"/>
</dbReference>
<dbReference type="AlphaFoldDB" id="C6WD86"/>
<dbReference type="NCBIfam" id="TIGR00778">
    <property type="entry name" value="ahpD_dom"/>
    <property type="match status" value="1"/>
</dbReference>
<keyword evidence="2" id="KW-0575">Peroxidase</keyword>
<dbReference type="EMBL" id="CP001630">
    <property type="protein sequence ID" value="ACU37705.1"/>
    <property type="molecule type" value="Genomic_DNA"/>
</dbReference>
<feature type="domain" description="Carboxymuconolactone decarboxylase-like" evidence="1">
    <location>
        <begin position="14"/>
        <end position="92"/>
    </location>
</feature>
<dbReference type="eggNOG" id="COG2128">
    <property type="taxonomic scope" value="Bacteria"/>
</dbReference>
<dbReference type="InterPro" id="IPR003779">
    <property type="entry name" value="CMD-like"/>
</dbReference>
<keyword evidence="2" id="KW-0560">Oxidoreductase</keyword>
<dbReference type="PANTHER" id="PTHR35446:SF2">
    <property type="entry name" value="CARBOXYMUCONOLACTONE DECARBOXYLASE-LIKE DOMAIN-CONTAINING PROTEIN"/>
    <property type="match status" value="1"/>
</dbReference>
<dbReference type="GO" id="GO:0051920">
    <property type="term" value="F:peroxiredoxin activity"/>
    <property type="evidence" value="ECO:0007669"/>
    <property type="project" value="InterPro"/>
</dbReference>
<dbReference type="RefSeq" id="WP_015802592.1">
    <property type="nucleotide sequence ID" value="NC_013093.1"/>
</dbReference>